<comment type="caution">
    <text evidence="1">The sequence shown here is derived from an EMBL/GenBank/DDBJ whole genome shotgun (WGS) entry which is preliminary data.</text>
</comment>
<keyword evidence="2" id="KW-1185">Reference proteome</keyword>
<gene>
    <name evidence="1" type="ORF">LARSCL_LOCUS2146</name>
</gene>
<organism evidence="1 2">
    <name type="scientific">Larinioides sclopetarius</name>
    <dbReference type="NCBI Taxonomy" id="280406"/>
    <lineage>
        <taxon>Eukaryota</taxon>
        <taxon>Metazoa</taxon>
        <taxon>Ecdysozoa</taxon>
        <taxon>Arthropoda</taxon>
        <taxon>Chelicerata</taxon>
        <taxon>Arachnida</taxon>
        <taxon>Araneae</taxon>
        <taxon>Araneomorphae</taxon>
        <taxon>Entelegynae</taxon>
        <taxon>Araneoidea</taxon>
        <taxon>Araneidae</taxon>
        <taxon>Larinioides</taxon>
    </lineage>
</organism>
<dbReference type="AlphaFoldDB" id="A0AAV1Z138"/>
<evidence type="ECO:0000313" key="2">
    <source>
        <dbReference type="Proteomes" id="UP001497382"/>
    </source>
</evidence>
<sequence length="94" mass="11165">MNKVSYKGENRSRRINLFLHNDHYDVIKSLKGFYGTDHYCESCDKAYGRIEDHRYLNACYIGLRTDCIQGEKKRCNECDRVCQSEECFQSHKET</sequence>
<feature type="non-terminal residue" evidence="1">
    <location>
        <position position="94"/>
    </location>
</feature>
<accession>A0AAV1Z138</accession>
<dbReference type="Proteomes" id="UP001497382">
    <property type="component" value="Unassembled WGS sequence"/>
</dbReference>
<proteinExistence type="predicted"/>
<evidence type="ECO:0000313" key="1">
    <source>
        <dbReference type="EMBL" id="CAL1264769.1"/>
    </source>
</evidence>
<name>A0AAV1Z138_9ARAC</name>
<reference evidence="1 2" key="1">
    <citation type="submission" date="2024-04" db="EMBL/GenBank/DDBJ databases">
        <authorList>
            <person name="Rising A."/>
            <person name="Reimegard J."/>
            <person name="Sonavane S."/>
            <person name="Akerstrom W."/>
            <person name="Nylinder S."/>
            <person name="Hedman E."/>
            <person name="Kallberg Y."/>
        </authorList>
    </citation>
    <scope>NUCLEOTIDE SEQUENCE [LARGE SCALE GENOMIC DNA]</scope>
</reference>
<protein>
    <submittedName>
        <fullName evidence="1">Uncharacterized protein</fullName>
    </submittedName>
</protein>
<dbReference type="EMBL" id="CAXIEN010000014">
    <property type="protein sequence ID" value="CAL1264769.1"/>
    <property type="molecule type" value="Genomic_DNA"/>
</dbReference>